<dbReference type="EMBL" id="CAKOGL010000010">
    <property type="protein sequence ID" value="CAH2091210.1"/>
    <property type="molecule type" value="Genomic_DNA"/>
</dbReference>
<evidence type="ECO:0000313" key="2">
    <source>
        <dbReference type="EMBL" id="CAH2091210.1"/>
    </source>
</evidence>
<dbReference type="AlphaFoldDB" id="A0AAU9TVT3"/>
<keyword evidence="1" id="KW-0732">Signal</keyword>
<keyword evidence="3" id="KW-1185">Reference proteome</keyword>
<sequence>MLKLVVLSFVLASVAASGIAPLWGGHLAAPWAGHVAAPWAGHLAAPWAVAPVAAHVAAAPLAPVGAYNYRGPLSLAPGQPANILAHDGRPLDTLSVNVDRAIHYTAKALDHGAVHHLKKRSAIAPWGVAPWAAAPWAVAAPAVAWSHSARVDVPAGHVIAPAHVAVAAAGPIGHWGLGRGAHW</sequence>
<reference evidence="2" key="1">
    <citation type="submission" date="2022-03" db="EMBL/GenBank/DDBJ databases">
        <authorList>
            <person name="Tunstrom K."/>
        </authorList>
    </citation>
    <scope>NUCLEOTIDE SEQUENCE</scope>
</reference>
<organism evidence="2 3">
    <name type="scientific">Euphydryas editha</name>
    <name type="common">Edith's checkerspot</name>
    <dbReference type="NCBI Taxonomy" id="104508"/>
    <lineage>
        <taxon>Eukaryota</taxon>
        <taxon>Metazoa</taxon>
        <taxon>Ecdysozoa</taxon>
        <taxon>Arthropoda</taxon>
        <taxon>Hexapoda</taxon>
        <taxon>Insecta</taxon>
        <taxon>Pterygota</taxon>
        <taxon>Neoptera</taxon>
        <taxon>Endopterygota</taxon>
        <taxon>Lepidoptera</taxon>
        <taxon>Glossata</taxon>
        <taxon>Ditrysia</taxon>
        <taxon>Papilionoidea</taxon>
        <taxon>Nymphalidae</taxon>
        <taxon>Nymphalinae</taxon>
        <taxon>Euphydryas</taxon>
    </lineage>
</organism>
<evidence type="ECO:0000313" key="3">
    <source>
        <dbReference type="Proteomes" id="UP001153954"/>
    </source>
</evidence>
<accession>A0AAU9TVT3</accession>
<name>A0AAU9TVT3_EUPED</name>
<proteinExistence type="predicted"/>
<gene>
    <name evidence="2" type="ORF">EEDITHA_LOCUS7095</name>
</gene>
<feature type="signal peptide" evidence="1">
    <location>
        <begin position="1"/>
        <end position="16"/>
    </location>
</feature>
<dbReference type="Proteomes" id="UP001153954">
    <property type="component" value="Unassembled WGS sequence"/>
</dbReference>
<evidence type="ECO:0008006" key="4">
    <source>
        <dbReference type="Google" id="ProtNLM"/>
    </source>
</evidence>
<evidence type="ECO:0000256" key="1">
    <source>
        <dbReference type="SAM" id="SignalP"/>
    </source>
</evidence>
<feature type="chain" id="PRO_5044009673" description="Cuticle protein" evidence="1">
    <location>
        <begin position="17"/>
        <end position="183"/>
    </location>
</feature>
<comment type="caution">
    <text evidence="2">The sequence shown here is derived from an EMBL/GenBank/DDBJ whole genome shotgun (WGS) entry which is preliminary data.</text>
</comment>
<protein>
    <recommendedName>
        <fullName evidence="4">Cuticle protein</fullName>
    </recommendedName>
</protein>